<dbReference type="Gene3D" id="3.90.70.80">
    <property type="match status" value="1"/>
</dbReference>
<protein>
    <recommendedName>
        <fullName evidence="4">OTU domain-containing protein</fullName>
    </recommendedName>
</protein>
<feature type="compositionally biased region" description="Polar residues" evidence="1">
    <location>
        <begin position="395"/>
        <end position="422"/>
    </location>
</feature>
<dbReference type="AlphaFoldDB" id="E9HW93"/>
<dbReference type="InParanoid" id="E9HW93"/>
<name>E9HW93_DAPPU</name>
<dbReference type="EMBL" id="GL732904">
    <property type="protein sequence ID" value="EFX63988.1"/>
    <property type="molecule type" value="Genomic_DNA"/>
</dbReference>
<dbReference type="PANTHER" id="PTHR48456:SF1">
    <property type="match status" value="1"/>
</dbReference>
<keyword evidence="3" id="KW-1185">Reference proteome</keyword>
<proteinExistence type="predicted"/>
<evidence type="ECO:0000313" key="3">
    <source>
        <dbReference type="Proteomes" id="UP000000305"/>
    </source>
</evidence>
<dbReference type="Proteomes" id="UP000000305">
    <property type="component" value="Unassembled WGS sequence"/>
</dbReference>
<accession>E9HW93</accession>
<dbReference type="OrthoDB" id="6403665at2759"/>
<organism evidence="2 3">
    <name type="scientific">Daphnia pulex</name>
    <name type="common">Water flea</name>
    <dbReference type="NCBI Taxonomy" id="6669"/>
    <lineage>
        <taxon>Eukaryota</taxon>
        <taxon>Metazoa</taxon>
        <taxon>Ecdysozoa</taxon>
        <taxon>Arthropoda</taxon>
        <taxon>Crustacea</taxon>
        <taxon>Branchiopoda</taxon>
        <taxon>Diplostraca</taxon>
        <taxon>Cladocera</taxon>
        <taxon>Anomopoda</taxon>
        <taxon>Daphniidae</taxon>
        <taxon>Daphnia</taxon>
    </lineage>
</organism>
<feature type="compositionally biased region" description="Low complexity" evidence="1">
    <location>
        <begin position="492"/>
        <end position="502"/>
    </location>
</feature>
<evidence type="ECO:0008006" key="4">
    <source>
        <dbReference type="Google" id="ProtNLM"/>
    </source>
</evidence>
<feature type="compositionally biased region" description="Basic and acidic residues" evidence="1">
    <location>
        <begin position="503"/>
        <end position="515"/>
    </location>
</feature>
<feature type="region of interest" description="Disordered" evidence="1">
    <location>
        <begin position="465"/>
        <end position="515"/>
    </location>
</feature>
<dbReference type="HOGENOM" id="CLU_529202_0_0_1"/>
<dbReference type="GO" id="GO:0004843">
    <property type="term" value="F:cysteine-type deubiquitinase activity"/>
    <property type="evidence" value="ECO:0000318"/>
    <property type="project" value="GO_Central"/>
</dbReference>
<dbReference type="KEGG" id="dpx:DAPPUDRAFT_118642"/>
<sequence length="515" mass="56767">MVKIEPYIVINRRVCSKCARNVAMLASLDPNICHDCHNSTVKIYRDITDDNFENYPLKEANSGQCAKTLLFLCARESGNNWKIKEDYFEKLFKAFNRSGWKNGRYGGRNRPGYPRGLELVGKFASVGSATSPLSAMHTPTCNQEADVYTLNMLQDAIINAYWPGHIIQKAISHPANLCVCHQDLFVSYETNVLAADLRNAILGDLQFLAISMLATLQLNKAERGRYVYQENDTITGSQSLIQVEVPADGYNIFIKFTELRKPGTYGDHPSIAAFSSKFKVAVKIYRPNGSHTLVECSGNVHKDVMIAYNEVNHYCSLVVDIDDERQENFSTLMQPSSQGLTLPVRPLVHSASEQCQIASFSIQLPSLNNDLMAGTADGSHYMSALSNSFENMTDMQQLGHSSNSGLDSSFTSIPVCSSPTGNDSKESGVKSFPTSQPLPNALLFQNGMLWNGSAWVDWFDAAMNPSSSESRQTPSPSTEKSGNVSRSRCDSKSSQSSSSIDTSRNEIDQPKAGEC</sequence>
<dbReference type="PANTHER" id="PTHR48456">
    <property type="match status" value="1"/>
</dbReference>
<evidence type="ECO:0000256" key="1">
    <source>
        <dbReference type="SAM" id="MobiDB-lite"/>
    </source>
</evidence>
<evidence type="ECO:0000313" key="2">
    <source>
        <dbReference type="EMBL" id="EFX63988.1"/>
    </source>
</evidence>
<feature type="compositionally biased region" description="Low complexity" evidence="1">
    <location>
        <begin position="465"/>
        <end position="479"/>
    </location>
</feature>
<feature type="region of interest" description="Disordered" evidence="1">
    <location>
        <begin position="395"/>
        <end position="433"/>
    </location>
</feature>
<gene>
    <name evidence="2" type="ORF">DAPPUDRAFT_118642</name>
</gene>
<reference evidence="2 3" key="1">
    <citation type="journal article" date="2011" name="Science">
        <title>The ecoresponsive genome of Daphnia pulex.</title>
        <authorList>
            <person name="Colbourne J.K."/>
            <person name="Pfrender M.E."/>
            <person name="Gilbert D."/>
            <person name="Thomas W.K."/>
            <person name="Tucker A."/>
            <person name="Oakley T.H."/>
            <person name="Tokishita S."/>
            <person name="Aerts A."/>
            <person name="Arnold G.J."/>
            <person name="Basu M.K."/>
            <person name="Bauer D.J."/>
            <person name="Caceres C.E."/>
            <person name="Carmel L."/>
            <person name="Casola C."/>
            <person name="Choi J.H."/>
            <person name="Detter J.C."/>
            <person name="Dong Q."/>
            <person name="Dusheyko S."/>
            <person name="Eads B.D."/>
            <person name="Frohlich T."/>
            <person name="Geiler-Samerotte K.A."/>
            <person name="Gerlach D."/>
            <person name="Hatcher P."/>
            <person name="Jogdeo S."/>
            <person name="Krijgsveld J."/>
            <person name="Kriventseva E.V."/>
            <person name="Kultz D."/>
            <person name="Laforsch C."/>
            <person name="Lindquist E."/>
            <person name="Lopez J."/>
            <person name="Manak J.R."/>
            <person name="Muller J."/>
            <person name="Pangilinan J."/>
            <person name="Patwardhan R.P."/>
            <person name="Pitluck S."/>
            <person name="Pritham E.J."/>
            <person name="Rechtsteiner A."/>
            <person name="Rho M."/>
            <person name="Rogozin I.B."/>
            <person name="Sakarya O."/>
            <person name="Salamov A."/>
            <person name="Schaack S."/>
            <person name="Shapiro H."/>
            <person name="Shiga Y."/>
            <person name="Skalitzky C."/>
            <person name="Smith Z."/>
            <person name="Souvorov A."/>
            <person name="Sung W."/>
            <person name="Tang Z."/>
            <person name="Tsuchiya D."/>
            <person name="Tu H."/>
            <person name="Vos H."/>
            <person name="Wang M."/>
            <person name="Wolf Y.I."/>
            <person name="Yamagata H."/>
            <person name="Yamada T."/>
            <person name="Ye Y."/>
            <person name="Shaw J.R."/>
            <person name="Andrews J."/>
            <person name="Crease T.J."/>
            <person name="Tang H."/>
            <person name="Lucas S.M."/>
            <person name="Robertson H.M."/>
            <person name="Bork P."/>
            <person name="Koonin E.V."/>
            <person name="Zdobnov E.M."/>
            <person name="Grigoriev I.V."/>
            <person name="Lynch M."/>
            <person name="Boore J.L."/>
        </authorList>
    </citation>
    <scope>NUCLEOTIDE SEQUENCE [LARGE SCALE GENOMIC DNA]</scope>
</reference>